<comment type="caution">
    <text evidence="2">The sequence shown here is derived from an EMBL/GenBank/DDBJ whole genome shotgun (WGS) entry which is preliminary data.</text>
</comment>
<sequence length="402" mass="45382">MAASSSSGSSFTSSSLGRPPTYGQPYASPIDSTWTPVSGASTISALTSEASAPHASLHPLDLGPPGYQATITLFENTPNERTVYLGPWEVVGSEQRRVLWQCSYQSELLEHFLPSDVPADIFPHTLHGRHRPYTDPCELELFISFREPHRVRYTTGEGVVIHDHLTEVKYDFTTVESSLRFQGDVRRKDLVDYYDVDVVWSDVHGRTDGFGNVRGMGLVQRLKLWRDRYSTYHSLTVFANRAGGRQYREYEIHNFEGELRNRDDRHRQVRLTVRDNRRCSAPDSASRSRFALPHRMRSRVRSGSQSGGSLSEATSSFGSLDMKYLGIQFSKREDYRKFIEGWVVAHSSDSEFHGIPFPPHHVELPSPQILPGEMWELPSPDITRGLQPVAEPPDSSESDSPT</sequence>
<dbReference type="EMBL" id="WIGN01000090">
    <property type="protein sequence ID" value="KAF6810169.1"/>
    <property type="molecule type" value="Genomic_DNA"/>
</dbReference>
<feature type="compositionally biased region" description="Low complexity" evidence="1">
    <location>
        <begin position="301"/>
        <end position="311"/>
    </location>
</feature>
<gene>
    <name evidence="2" type="ORF">CSOJ01_06465</name>
</gene>
<feature type="region of interest" description="Disordered" evidence="1">
    <location>
        <begin position="277"/>
        <end position="313"/>
    </location>
</feature>
<evidence type="ECO:0000313" key="3">
    <source>
        <dbReference type="Proteomes" id="UP000652219"/>
    </source>
</evidence>
<evidence type="ECO:0008006" key="4">
    <source>
        <dbReference type="Google" id="ProtNLM"/>
    </source>
</evidence>
<organism evidence="2 3">
    <name type="scientific">Colletotrichum sojae</name>
    <dbReference type="NCBI Taxonomy" id="2175907"/>
    <lineage>
        <taxon>Eukaryota</taxon>
        <taxon>Fungi</taxon>
        <taxon>Dikarya</taxon>
        <taxon>Ascomycota</taxon>
        <taxon>Pezizomycotina</taxon>
        <taxon>Sordariomycetes</taxon>
        <taxon>Hypocreomycetidae</taxon>
        <taxon>Glomerellales</taxon>
        <taxon>Glomerellaceae</taxon>
        <taxon>Colletotrichum</taxon>
        <taxon>Colletotrichum orchidearum species complex</taxon>
    </lineage>
</organism>
<feature type="region of interest" description="Disordered" evidence="1">
    <location>
        <begin position="376"/>
        <end position="402"/>
    </location>
</feature>
<evidence type="ECO:0000313" key="2">
    <source>
        <dbReference type="EMBL" id="KAF6810169.1"/>
    </source>
</evidence>
<evidence type="ECO:0000256" key="1">
    <source>
        <dbReference type="SAM" id="MobiDB-lite"/>
    </source>
</evidence>
<proteinExistence type="predicted"/>
<feature type="compositionally biased region" description="Low complexity" evidence="1">
    <location>
        <begin position="392"/>
        <end position="402"/>
    </location>
</feature>
<dbReference type="AlphaFoldDB" id="A0A8H6MV38"/>
<dbReference type="Proteomes" id="UP000652219">
    <property type="component" value="Unassembled WGS sequence"/>
</dbReference>
<keyword evidence="3" id="KW-1185">Reference proteome</keyword>
<protein>
    <recommendedName>
        <fullName evidence="4">Acetate kinase</fullName>
    </recommendedName>
</protein>
<accession>A0A8H6MV38</accession>
<reference evidence="2 3" key="1">
    <citation type="journal article" date="2020" name="Phytopathology">
        <title>Genome Sequence Resources of Colletotrichum truncatum, C. plurivorum, C. musicola, and C. sojae: Four Species Pathogenic to Soybean (Glycine max).</title>
        <authorList>
            <person name="Rogerio F."/>
            <person name="Boufleur T.R."/>
            <person name="Ciampi-Guillardi M."/>
            <person name="Sukno S.A."/>
            <person name="Thon M.R."/>
            <person name="Massola Junior N.S."/>
            <person name="Baroncelli R."/>
        </authorList>
    </citation>
    <scope>NUCLEOTIDE SEQUENCE [LARGE SCALE GENOMIC DNA]</scope>
    <source>
        <strain evidence="2 3">LFN0009</strain>
    </source>
</reference>
<name>A0A8H6MV38_9PEZI</name>